<keyword evidence="3" id="KW-0731">Sigma factor</keyword>
<dbReference type="EMBL" id="BMDD01000002">
    <property type="protein sequence ID" value="GGH78428.1"/>
    <property type="molecule type" value="Genomic_DNA"/>
</dbReference>
<protein>
    <recommendedName>
        <fullName evidence="10">Sigma-70 family RNA polymerase sigma factor</fullName>
    </recommendedName>
</protein>
<evidence type="ECO:0000256" key="3">
    <source>
        <dbReference type="ARBA" id="ARBA00023082"/>
    </source>
</evidence>
<dbReference type="SUPFAM" id="SSF88659">
    <property type="entry name" value="Sigma3 and sigma4 domains of RNA polymerase sigma factors"/>
    <property type="match status" value="1"/>
</dbReference>
<evidence type="ECO:0000256" key="5">
    <source>
        <dbReference type="ARBA" id="ARBA00023163"/>
    </source>
</evidence>
<evidence type="ECO:0000313" key="9">
    <source>
        <dbReference type="Proteomes" id="UP000605427"/>
    </source>
</evidence>
<keyword evidence="9" id="KW-1185">Reference proteome</keyword>
<dbReference type="Gene3D" id="1.10.10.10">
    <property type="entry name" value="Winged helix-like DNA-binding domain superfamily/Winged helix DNA-binding domain"/>
    <property type="match status" value="1"/>
</dbReference>
<dbReference type="InterPro" id="IPR039425">
    <property type="entry name" value="RNA_pol_sigma-70-like"/>
</dbReference>
<feature type="domain" description="RNA polymerase sigma factor 70 region 4 type 2" evidence="7">
    <location>
        <begin position="111"/>
        <end position="160"/>
    </location>
</feature>
<name>A0ABQ1ZSR5_9BACL</name>
<dbReference type="InterPro" id="IPR007627">
    <property type="entry name" value="RNA_pol_sigma70_r2"/>
</dbReference>
<evidence type="ECO:0000256" key="4">
    <source>
        <dbReference type="ARBA" id="ARBA00023125"/>
    </source>
</evidence>
<evidence type="ECO:0000259" key="7">
    <source>
        <dbReference type="Pfam" id="PF08281"/>
    </source>
</evidence>
<dbReference type="InterPro" id="IPR013325">
    <property type="entry name" value="RNA_pol_sigma_r2"/>
</dbReference>
<dbReference type="InterPro" id="IPR013324">
    <property type="entry name" value="RNA_pol_sigma_r3/r4-like"/>
</dbReference>
<comment type="similarity">
    <text evidence="1">Belongs to the sigma-70 factor family. ECF subfamily.</text>
</comment>
<dbReference type="Pfam" id="PF08281">
    <property type="entry name" value="Sigma70_r4_2"/>
    <property type="match status" value="1"/>
</dbReference>
<keyword evidence="5" id="KW-0804">Transcription</keyword>
<evidence type="ECO:0000313" key="8">
    <source>
        <dbReference type="EMBL" id="GGH78428.1"/>
    </source>
</evidence>
<dbReference type="InterPro" id="IPR014284">
    <property type="entry name" value="RNA_pol_sigma-70_dom"/>
</dbReference>
<reference evidence="9" key="1">
    <citation type="journal article" date="2019" name="Int. J. Syst. Evol. Microbiol.">
        <title>The Global Catalogue of Microorganisms (GCM) 10K type strain sequencing project: providing services to taxonomists for standard genome sequencing and annotation.</title>
        <authorList>
            <consortium name="The Broad Institute Genomics Platform"/>
            <consortium name="The Broad Institute Genome Sequencing Center for Infectious Disease"/>
            <person name="Wu L."/>
            <person name="Ma J."/>
        </authorList>
    </citation>
    <scope>NUCLEOTIDE SEQUENCE [LARGE SCALE GENOMIC DNA]</scope>
    <source>
        <strain evidence="9">CCM 8702</strain>
    </source>
</reference>
<evidence type="ECO:0008006" key="10">
    <source>
        <dbReference type="Google" id="ProtNLM"/>
    </source>
</evidence>
<gene>
    <name evidence="8" type="ORF">GCM10007362_23710</name>
</gene>
<dbReference type="SUPFAM" id="SSF88946">
    <property type="entry name" value="Sigma2 domain of RNA polymerase sigma factors"/>
    <property type="match status" value="1"/>
</dbReference>
<keyword evidence="4" id="KW-0238">DNA-binding</keyword>
<accession>A0ABQ1ZSR5</accession>
<evidence type="ECO:0000256" key="1">
    <source>
        <dbReference type="ARBA" id="ARBA00010641"/>
    </source>
</evidence>
<comment type="caution">
    <text evidence="8">The sequence shown here is derived from an EMBL/GenBank/DDBJ whole genome shotgun (WGS) entry which is preliminary data.</text>
</comment>
<dbReference type="Pfam" id="PF04542">
    <property type="entry name" value="Sigma70_r2"/>
    <property type="match status" value="1"/>
</dbReference>
<proteinExistence type="inferred from homology"/>
<dbReference type="InterPro" id="IPR036388">
    <property type="entry name" value="WH-like_DNA-bd_sf"/>
</dbReference>
<evidence type="ECO:0000259" key="6">
    <source>
        <dbReference type="Pfam" id="PF04542"/>
    </source>
</evidence>
<dbReference type="PANTHER" id="PTHR43133:SF8">
    <property type="entry name" value="RNA POLYMERASE SIGMA FACTOR HI_1459-RELATED"/>
    <property type="match status" value="1"/>
</dbReference>
<feature type="domain" description="RNA polymerase sigma-70 region 2" evidence="6">
    <location>
        <begin position="18"/>
        <end position="83"/>
    </location>
</feature>
<keyword evidence="2" id="KW-0805">Transcription regulation</keyword>
<dbReference type="NCBIfam" id="TIGR02937">
    <property type="entry name" value="sigma70-ECF"/>
    <property type="match status" value="1"/>
</dbReference>
<dbReference type="Gene3D" id="1.10.1740.10">
    <property type="match status" value="1"/>
</dbReference>
<organism evidence="8 9">
    <name type="scientific">Saccharibacillus endophyticus</name>
    <dbReference type="NCBI Taxonomy" id="2060666"/>
    <lineage>
        <taxon>Bacteria</taxon>
        <taxon>Bacillati</taxon>
        <taxon>Bacillota</taxon>
        <taxon>Bacilli</taxon>
        <taxon>Bacillales</taxon>
        <taxon>Paenibacillaceae</taxon>
        <taxon>Saccharibacillus</taxon>
    </lineage>
</organism>
<dbReference type="InterPro" id="IPR013249">
    <property type="entry name" value="RNA_pol_sigma70_r4_t2"/>
</dbReference>
<dbReference type="PANTHER" id="PTHR43133">
    <property type="entry name" value="RNA POLYMERASE ECF-TYPE SIGMA FACTO"/>
    <property type="match status" value="1"/>
</dbReference>
<sequence>MERSLTKETKRHDEFAELIAEHDDALGRYCRFLTGSVADGQDLLQETWLKAWAAFREHGGARNRTYLRSIAYRAWIDRMRKGRDEAISDPINEEGAACATTDPLRLWPAAERLVRVLTPDQRTVYLLMEYLRFTAAETAELLGTTEGGVKASLHRARKKLDKRRQYEQEWTEPLAETKDSDEQAVFAYMQAIQLQDVRALMVLWNGGSGEEASLAVRCSIPARVNRARMETMQLRRKPTVRSSVRLQLVA</sequence>
<evidence type="ECO:0000256" key="2">
    <source>
        <dbReference type="ARBA" id="ARBA00023015"/>
    </source>
</evidence>
<dbReference type="Proteomes" id="UP000605427">
    <property type="component" value="Unassembled WGS sequence"/>
</dbReference>